<dbReference type="AlphaFoldDB" id="A0A1A8VMB2"/>
<evidence type="ECO:0000256" key="2">
    <source>
        <dbReference type="ARBA" id="ARBA00006962"/>
    </source>
</evidence>
<proteinExistence type="inferred from homology"/>
<reference evidence="9" key="1">
    <citation type="submission" date="2016-05" db="EMBL/GenBank/DDBJ databases">
        <authorList>
            <person name="Lavstsen T."/>
            <person name="Jespersen J.S."/>
        </authorList>
    </citation>
    <scope>NUCLEOTIDE SEQUENCE [LARGE SCALE GENOMIC DNA]</scope>
</reference>
<dbReference type="EMBL" id="FLQW01000038">
    <property type="protein sequence ID" value="SBS81463.1"/>
    <property type="molecule type" value="Genomic_DNA"/>
</dbReference>
<dbReference type="InterPro" id="IPR007235">
    <property type="entry name" value="Glyco_trans_28_C"/>
</dbReference>
<comment type="similarity">
    <text evidence="2">Belongs to the glycosyltransferase 28 family.</text>
</comment>
<reference evidence="11" key="2">
    <citation type="submission" date="2016-05" db="EMBL/GenBank/DDBJ databases">
        <authorList>
            <person name="Naeem Raeece"/>
        </authorList>
    </citation>
    <scope>NUCLEOTIDE SEQUENCE [LARGE SCALE GENOMIC DNA]</scope>
</reference>
<dbReference type="Proteomes" id="UP000219813">
    <property type="component" value="Chromosome 1"/>
</dbReference>
<dbReference type="Proteomes" id="UP000078597">
    <property type="component" value="Unassembled WGS sequence"/>
</dbReference>
<evidence type="ECO:0000313" key="12">
    <source>
        <dbReference type="Proteomes" id="UP000219813"/>
    </source>
</evidence>
<dbReference type="EC" id="2.4.1.141" evidence="3"/>
<dbReference type="VEuPathDB" id="PlasmoDB:PmUG01_01025600"/>
<dbReference type="GO" id="GO:0006488">
    <property type="term" value="P:dolichol-linked oligosaccharide biosynthetic process"/>
    <property type="evidence" value="ECO:0007669"/>
    <property type="project" value="InterPro"/>
</dbReference>
<dbReference type="OMA" id="HENHQAE"/>
<keyword evidence="12" id="KW-1185">Reference proteome</keyword>
<sequence>MYLFVTVGSHKFDELIEYMDKEEFHHFLKKLGFAQMTMQIGSSSYIPKLIYKNNKNNNINSNNKKEEDDDNGYNLLKKVKYFTYQNDLNKFYDKADLIVSHGGAGTTFECLRKNKKILLVVNKKLMNNHQMEFAHFMGTSNYVEICISLETLMENIYTCLKKKSYSVFPKPNNTESFLRDLQKLMHGR</sequence>
<accession>A0A1A8VMB2</accession>
<evidence type="ECO:0000256" key="7">
    <source>
        <dbReference type="ARBA" id="ARBA00022824"/>
    </source>
</evidence>
<keyword evidence="7" id="KW-0256">Endoplasmic reticulum</keyword>
<evidence type="ECO:0000313" key="9">
    <source>
        <dbReference type="EMBL" id="SBS81463.1"/>
    </source>
</evidence>
<evidence type="ECO:0000256" key="3">
    <source>
        <dbReference type="ARBA" id="ARBA00012614"/>
    </source>
</evidence>
<organism evidence="9 11">
    <name type="scientific">Plasmodium malariae</name>
    <dbReference type="NCBI Taxonomy" id="5858"/>
    <lineage>
        <taxon>Eukaryota</taxon>
        <taxon>Sar</taxon>
        <taxon>Alveolata</taxon>
        <taxon>Apicomplexa</taxon>
        <taxon>Aconoidasida</taxon>
        <taxon>Haemosporida</taxon>
        <taxon>Plasmodiidae</taxon>
        <taxon>Plasmodium</taxon>
        <taxon>Plasmodium (Plasmodium)</taxon>
    </lineage>
</organism>
<dbReference type="GO" id="GO:0004577">
    <property type="term" value="F:N-acetylglucosaminyldiphosphodolichol N-acetylglucosaminyltransferase activity"/>
    <property type="evidence" value="ECO:0007669"/>
    <property type="project" value="UniProtKB-EC"/>
</dbReference>
<comment type="subcellular location">
    <subcellularLocation>
        <location evidence="1">Endoplasmic reticulum</location>
    </subcellularLocation>
</comment>
<dbReference type="OrthoDB" id="20273at2759"/>
<dbReference type="InterPro" id="IPR039042">
    <property type="entry name" value="Alg13-like"/>
</dbReference>
<evidence type="ECO:0000313" key="10">
    <source>
        <dbReference type="EMBL" id="SBT86962.1"/>
    </source>
</evidence>
<dbReference type="Gene3D" id="3.40.50.2000">
    <property type="entry name" value="Glycogen Phosphorylase B"/>
    <property type="match status" value="1"/>
</dbReference>
<reference evidence="10 12" key="3">
    <citation type="submission" date="2016-06" db="EMBL/GenBank/DDBJ databases">
        <authorList>
            <consortium name="Pathogen Informatics"/>
        </authorList>
    </citation>
    <scope>NUCLEOTIDE SEQUENCE [LARGE SCALE GENOMIC DNA]</scope>
</reference>
<keyword evidence="6 9" id="KW-0808">Transferase</keyword>
<dbReference type="EMBL" id="LT594622">
    <property type="protein sequence ID" value="SBT86962.1"/>
    <property type="molecule type" value="Genomic_DNA"/>
</dbReference>
<evidence type="ECO:0000256" key="1">
    <source>
        <dbReference type="ARBA" id="ARBA00004240"/>
    </source>
</evidence>
<dbReference type="KEGG" id="pmal:PMUG01_01025600"/>
<protein>
    <recommendedName>
        <fullName evidence="4">UDP-N-acetylglucosamine transferase subunit ALG13</fullName>
        <ecNumber evidence="3">2.4.1.141</ecNumber>
    </recommendedName>
</protein>
<name>A0A1A8VMB2_PLAMA</name>
<gene>
    <name evidence="10" type="primary">PmUG01_01025600</name>
    <name evidence="9" type="ORF">PMALA_000750</name>
    <name evidence="10" type="ORF">PMUG01_01025600</name>
</gene>
<evidence type="ECO:0000313" key="11">
    <source>
        <dbReference type="Proteomes" id="UP000078597"/>
    </source>
</evidence>
<dbReference type="SUPFAM" id="SSF53756">
    <property type="entry name" value="UDP-Glycosyltransferase/glycogen phosphorylase"/>
    <property type="match status" value="1"/>
</dbReference>
<feature type="domain" description="Glycosyl transferase family 28 C-terminal" evidence="8">
    <location>
        <begin position="3"/>
        <end position="183"/>
    </location>
</feature>
<evidence type="ECO:0000256" key="4">
    <source>
        <dbReference type="ARBA" id="ARBA00017468"/>
    </source>
</evidence>
<dbReference type="GeneID" id="39866408"/>
<keyword evidence="5 10" id="KW-0328">Glycosyltransferase</keyword>
<dbReference type="PANTHER" id="PTHR12867">
    <property type="entry name" value="GLYCOSYL TRANSFERASE-RELATED"/>
    <property type="match status" value="1"/>
</dbReference>
<evidence type="ECO:0000256" key="6">
    <source>
        <dbReference type="ARBA" id="ARBA00022679"/>
    </source>
</evidence>
<dbReference type="Pfam" id="PF04101">
    <property type="entry name" value="Glyco_tran_28_C"/>
    <property type="match status" value="1"/>
</dbReference>
<dbReference type="GO" id="GO:0005783">
    <property type="term" value="C:endoplasmic reticulum"/>
    <property type="evidence" value="ECO:0007669"/>
    <property type="project" value="UniProtKB-SubCell"/>
</dbReference>
<evidence type="ECO:0000256" key="5">
    <source>
        <dbReference type="ARBA" id="ARBA00022676"/>
    </source>
</evidence>
<evidence type="ECO:0000259" key="8">
    <source>
        <dbReference type="Pfam" id="PF04101"/>
    </source>
</evidence>
<dbReference type="PANTHER" id="PTHR12867:SF6">
    <property type="entry name" value="N-ACETYLGLUCOSAMINYLDIPHOSPHODOLICHOL N-ACETYLGLUCOSAMINYLTRANSFERASE"/>
    <property type="match status" value="1"/>
</dbReference>
<dbReference type="RefSeq" id="XP_028860045.1">
    <property type="nucleotide sequence ID" value="XM_029008491.1"/>
</dbReference>